<keyword evidence="3" id="KW-1185">Reference proteome</keyword>
<feature type="signal peptide" evidence="1">
    <location>
        <begin position="1"/>
        <end position="21"/>
    </location>
</feature>
<name>A0ABR9ANW5_9BACT</name>
<sequence>MFKYFLGLLSCLMLLGKLLHAQSQDLTALWSTQLFEHGFEQVHIVESEDSLKVYFEHRNFRNPIHSMEYAQRVMGNITKKKMFFIPLYHNRPMGIYKGDGTEARSLNSAEYDFYRSQNQIGAYRFHFRIVPDVSARFGNYEQPVRAKTNIILDTRVYLLPGLSVQTGLLIPIQNSLDGQDLKPRWAPSQLTYFNHMKNDHYAMVSAGTYFSDRYGIDFQYRWAPLNGRWSLGLEVAFTGEYFVQGERFNTGPMEDLLLLGDLEYRTPIEDVSIRLTGGRFLYNDLGARLGMIKQFGNVDIGLFVSSSNNGNTVGFQFAFPLFPGKILRGKKVELRTTEEFRWEYNYNGDQLVNRNFRLGMPKLGDITRQYNGHFIRSNW</sequence>
<evidence type="ECO:0000256" key="1">
    <source>
        <dbReference type="SAM" id="SignalP"/>
    </source>
</evidence>
<evidence type="ECO:0000313" key="3">
    <source>
        <dbReference type="Proteomes" id="UP000647133"/>
    </source>
</evidence>
<dbReference type="EMBL" id="JACYTQ010000005">
    <property type="protein sequence ID" value="MBD8490052.1"/>
    <property type="molecule type" value="Genomic_DNA"/>
</dbReference>
<accession>A0ABR9ANW5</accession>
<evidence type="ECO:0000313" key="2">
    <source>
        <dbReference type="EMBL" id="MBD8490052.1"/>
    </source>
</evidence>
<comment type="caution">
    <text evidence="2">The sequence shown here is derived from an EMBL/GenBank/DDBJ whole genome shotgun (WGS) entry which is preliminary data.</text>
</comment>
<keyword evidence="1" id="KW-0732">Signal</keyword>
<feature type="chain" id="PRO_5045282604" evidence="1">
    <location>
        <begin position="22"/>
        <end position="379"/>
    </location>
</feature>
<protein>
    <submittedName>
        <fullName evidence="2">YjbH domain-containing protein</fullName>
    </submittedName>
</protein>
<reference evidence="2 3" key="1">
    <citation type="submission" date="2020-09" db="EMBL/GenBank/DDBJ databases">
        <title>Echinicola sp. CAU 1574 isolated from sand of Sido Beach.</title>
        <authorList>
            <person name="Kim W."/>
        </authorList>
    </citation>
    <scope>NUCLEOTIDE SEQUENCE [LARGE SCALE GENOMIC DNA]</scope>
    <source>
        <strain evidence="2 3">CAU 1574</strain>
    </source>
</reference>
<dbReference type="RefSeq" id="WP_192010934.1">
    <property type="nucleotide sequence ID" value="NZ_JACYTQ010000005.1"/>
</dbReference>
<dbReference type="InterPro" id="IPR010344">
    <property type="entry name" value="YbjH"/>
</dbReference>
<organism evidence="2 3">
    <name type="scientific">Echinicola arenosa</name>
    <dbReference type="NCBI Taxonomy" id="2774144"/>
    <lineage>
        <taxon>Bacteria</taxon>
        <taxon>Pseudomonadati</taxon>
        <taxon>Bacteroidota</taxon>
        <taxon>Cytophagia</taxon>
        <taxon>Cytophagales</taxon>
        <taxon>Cyclobacteriaceae</taxon>
        <taxon>Echinicola</taxon>
    </lineage>
</organism>
<gene>
    <name evidence="2" type="ORF">IFO69_14945</name>
</gene>
<proteinExistence type="predicted"/>
<dbReference type="Proteomes" id="UP000647133">
    <property type="component" value="Unassembled WGS sequence"/>
</dbReference>
<dbReference type="Pfam" id="PF06082">
    <property type="entry name" value="YjbH"/>
    <property type="match status" value="1"/>
</dbReference>